<proteinExistence type="predicted"/>
<evidence type="ECO:0000313" key="2">
    <source>
        <dbReference type="Proteomes" id="UP000237000"/>
    </source>
</evidence>
<dbReference type="InParanoid" id="A0A2P5ETK9"/>
<name>A0A2P5ETK9_TREOI</name>
<comment type="caution">
    <text evidence="1">The sequence shown here is derived from an EMBL/GenBank/DDBJ whole genome shotgun (WGS) entry which is preliminary data.</text>
</comment>
<gene>
    <name evidence="1" type="ORF">TorRG33x02_153500</name>
</gene>
<evidence type="ECO:0000313" key="1">
    <source>
        <dbReference type="EMBL" id="PON88835.1"/>
    </source>
</evidence>
<keyword evidence="2" id="KW-1185">Reference proteome</keyword>
<sequence>MRSLILVQILEMLRIHEMPNFLRTLSLRVNTKLLLIRFDCICSCFRNRYHNQGLCSVSTSGSDIGTIGDVGFSSGSSSIDSEMGCNGGSSTWGGYDFSVMGEIMRSQFHT</sequence>
<dbReference type="EMBL" id="JXTC01000101">
    <property type="protein sequence ID" value="PON88835.1"/>
    <property type="molecule type" value="Genomic_DNA"/>
</dbReference>
<dbReference type="AlphaFoldDB" id="A0A2P5ETK9"/>
<accession>A0A2P5ETK9</accession>
<protein>
    <submittedName>
        <fullName evidence="1">Uncharacterized protein</fullName>
    </submittedName>
</protein>
<reference evidence="2" key="1">
    <citation type="submission" date="2016-06" db="EMBL/GenBank/DDBJ databases">
        <title>Parallel loss of symbiosis genes in relatives of nitrogen-fixing non-legume Parasponia.</title>
        <authorList>
            <person name="Van Velzen R."/>
            <person name="Holmer R."/>
            <person name="Bu F."/>
            <person name="Rutten L."/>
            <person name="Van Zeijl A."/>
            <person name="Liu W."/>
            <person name="Santuari L."/>
            <person name="Cao Q."/>
            <person name="Sharma T."/>
            <person name="Shen D."/>
            <person name="Roswanjaya Y."/>
            <person name="Wardhani T."/>
            <person name="Kalhor M.S."/>
            <person name="Jansen J."/>
            <person name="Van den Hoogen J."/>
            <person name="Gungor B."/>
            <person name="Hartog M."/>
            <person name="Hontelez J."/>
            <person name="Verver J."/>
            <person name="Yang W.-C."/>
            <person name="Schijlen E."/>
            <person name="Repin R."/>
            <person name="Schilthuizen M."/>
            <person name="Schranz E."/>
            <person name="Heidstra R."/>
            <person name="Miyata K."/>
            <person name="Fedorova E."/>
            <person name="Kohlen W."/>
            <person name="Bisseling T."/>
            <person name="Smit S."/>
            <person name="Geurts R."/>
        </authorList>
    </citation>
    <scope>NUCLEOTIDE SEQUENCE [LARGE SCALE GENOMIC DNA]</scope>
    <source>
        <strain evidence="2">cv. RG33-2</strain>
    </source>
</reference>
<dbReference type="Proteomes" id="UP000237000">
    <property type="component" value="Unassembled WGS sequence"/>
</dbReference>
<organism evidence="1 2">
    <name type="scientific">Trema orientale</name>
    <name type="common">Charcoal tree</name>
    <name type="synonym">Celtis orientalis</name>
    <dbReference type="NCBI Taxonomy" id="63057"/>
    <lineage>
        <taxon>Eukaryota</taxon>
        <taxon>Viridiplantae</taxon>
        <taxon>Streptophyta</taxon>
        <taxon>Embryophyta</taxon>
        <taxon>Tracheophyta</taxon>
        <taxon>Spermatophyta</taxon>
        <taxon>Magnoliopsida</taxon>
        <taxon>eudicotyledons</taxon>
        <taxon>Gunneridae</taxon>
        <taxon>Pentapetalae</taxon>
        <taxon>rosids</taxon>
        <taxon>fabids</taxon>
        <taxon>Rosales</taxon>
        <taxon>Cannabaceae</taxon>
        <taxon>Trema</taxon>
    </lineage>
</organism>